<feature type="region of interest" description="Disordered" evidence="1">
    <location>
        <begin position="56"/>
        <end position="102"/>
    </location>
</feature>
<evidence type="ECO:0000313" key="2">
    <source>
        <dbReference type="EMBL" id="OBS23444.1"/>
    </source>
</evidence>
<dbReference type="AlphaFoldDB" id="A0A1B8ASX3"/>
<accession>A0A1B8ASX3</accession>
<protein>
    <submittedName>
        <fullName evidence="2">Uncharacterized protein</fullName>
    </submittedName>
</protein>
<proteinExistence type="predicted"/>
<dbReference type="EMBL" id="LYXU01000002">
    <property type="protein sequence ID" value="OBS23444.1"/>
    <property type="molecule type" value="Genomic_DNA"/>
</dbReference>
<gene>
    <name evidence="2" type="ORF">FPOA_03992</name>
</gene>
<evidence type="ECO:0000313" key="3">
    <source>
        <dbReference type="Proteomes" id="UP000091967"/>
    </source>
</evidence>
<name>A0A1B8ASX3_FUSPO</name>
<organism evidence="2 3">
    <name type="scientific">Fusarium poae</name>
    <dbReference type="NCBI Taxonomy" id="36050"/>
    <lineage>
        <taxon>Eukaryota</taxon>
        <taxon>Fungi</taxon>
        <taxon>Dikarya</taxon>
        <taxon>Ascomycota</taxon>
        <taxon>Pezizomycotina</taxon>
        <taxon>Sordariomycetes</taxon>
        <taxon>Hypocreomycetidae</taxon>
        <taxon>Hypocreales</taxon>
        <taxon>Nectriaceae</taxon>
        <taxon>Fusarium</taxon>
    </lineage>
</organism>
<keyword evidence="3" id="KW-1185">Reference proteome</keyword>
<reference evidence="2 3" key="1">
    <citation type="submission" date="2016-06" db="EMBL/GenBank/DDBJ databases">
        <title>Living apart together: crosstalk between the core and supernumerary genomes in a fungal plant pathogen.</title>
        <authorList>
            <person name="Vanheule A."/>
            <person name="Audenaert K."/>
            <person name="Warris S."/>
            <person name="Van De Geest H."/>
            <person name="Schijlen E."/>
            <person name="Hofte M."/>
            <person name="De Saeger S."/>
            <person name="Haesaert G."/>
            <person name="Waalwijk C."/>
            <person name="Van Der Lee T."/>
        </authorList>
    </citation>
    <scope>NUCLEOTIDE SEQUENCE [LARGE SCALE GENOMIC DNA]</scope>
    <source>
        <strain evidence="2 3">2516</strain>
    </source>
</reference>
<sequence>MGGPPKFCVPRRLRRLFKKRKESSRDVELRVISRPFNVYRIDSKGEGGEIARATGNRCHSISPLPPPPPPWDGRRPSLKHKKRTMFSPKGFYPPKTWRYASH</sequence>
<comment type="caution">
    <text evidence="2">The sequence shown here is derived from an EMBL/GenBank/DDBJ whole genome shotgun (WGS) entry which is preliminary data.</text>
</comment>
<evidence type="ECO:0000256" key="1">
    <source>
        <dbReference type="SAM" id="MobiDB-lite"/>
    </source>
</evidence>
<dbReference type="Proteomes" id="UP000091967">
    <property type="component" value="Unassembled WGS sequence"/>
</dbReference>